<comment type="caution">
    <text evidence="7">The sequence shown here is derived from an EMBL/GenBank/DDBJ whole genome shotgun (WGS) entry which is preliminary data.</text>
</comment>
<dbReference type="PANTHER" id="PTHR11046:SF0">
    <property type="entry name" value="OLIGORIBONUCLEASE, MITOCHONDRIAL"/>
    <property type="match status" value="1"/>
</dbReference>
<organism evidence="7 8">
    <name type="scientific">Caenorhabditis bovis</name>
    <dbReference type="NCBI Taxonomy" id="2654633"/>
    <lineage>
        <taxon>Eukaryota</taxon>
        <taxon>Metazoa</taxon>
        <taxon>Ecdysozoa</taxon>
        <taxon>Nematoda</taxon>
        <taxon>Chromadorea</taxon>
        <taxon>Rhabditida</taxon>
        <taxon>Rhabditina</taxon>
        <taxon>Rhabditomorpha</taxon>
        <taxon>Rhabditoidea</taxon>
        <taxon>Rhabditidae</taxon>
        <taxon>Peloderinae</taxon>
        <taxon>Caenorhabditis</taxon>
    </lineage>
</organism>
<reference evidence="7 8" key="1">
    <citation type="submission" date="2020-04" db="EMBL/GenBank/DDBJ databases">
        <authorList>
            <person name="Laetsch R D."/>
            <person name="Stevens L."/>
            <person name="Kumar S."/>
            <person name="Blaxter L. M."/>
        </authorList>
    </citation>
    <scope>NUCLEOTIDE SEQUENCE [LARGE SCALE GENOMIC DNA]</scope>
</reference>
<proteinExistence type="inferred from homology"/>
<evidence type="ECO:0000256" key="2">
    <source>
        <dbReference type="ARBA" id="ARBA00022722"/>
    </source>
</evidence>
<dbReference type="OrthoDB" id="270189at2759"/>
<evidence type="ECO:0000313" key="7">
    <source>
        <dbReference type="EMBL" id="CAB3398144.1"/>
    </source>
</evidence>
<dbReference type="FunFam" id="3.30.420.10:FF:000003">
    <property type="entry name" value="Oligoribonuclease"/>
    <property type="match status" value="1"/>
</dbReference>
<gene>
    <name evidence="7" type="ORF">CBOVIS_LOCUS1456</name>
</gene>
<evidence type="ECO:0000256" key="3">
    <source>
        <dbReference type="ARBA" id="ARBA00022801"/>
    </source>
</evidence>
<dbReference type="SUPFAM" id="SSF53098">
    <property type="entry name" value="Ribonuclease H-like"/>
    <property type="match status" value="1"/>
</dbReference>
<dbReference type="NCBIfam" id="NF003765">
    <property type="entry name" value="PRK05359.1"/>
    <property type="match status" value="1"/>
</dbReference>
<keyword evidence="2" id="KW-0540">Nuclease</keyword>
<sequence>MSTLINATDDVNQRIIWIDCEMTGLDFMKQTLCEIAIIVTDSDLKTVAMGPDIVIHQPKEVLDKMEEWPRKTFLENGLMSKIVNSSISLEQAEEKVLEFLKLHTLPGKCPIAGNSIHMDRCFIRKYMPKLDEYAHYRCIDVSSIKGLVQRWYPDYQHISKKNTHRALDDILESIAELKNYRENIFVKTQ</sequence>
<dbReference type="Gene3D" id="3.30.420.10">
    <property type="entry name" value="Ribonuclease H-like superfamily/Ribonuclease H"/>
    <property type="match status" value="1"/>
</dbReference>
<evidence type="ECO:0000259" key="6">
    <source>
        <dbReference type="SMART" id="SM00479"/>
    </source>
</evidence>
<dbReference type="Proteomes" id="UP000494206">
    <property type="component" value="Unassembled WGS sequence"/>
</dbReference>
<keyword evidence="4" id="KW-0269">Exonuclease</keyword>
<dbReference type="AlphaFoldDB" id="A0A8S1E9A9"/>
<dbReference type="CDD" id="cd06135">
    <property type="entry name" value="Orn"/>
    <property type="match status" value="1"/>
</dbReference>
<dbReference type="InterPro" id="IPR012337">
    <property type="entry name" value="RNaseH-like_sf"/>
</dbReference>
<evidence type="ECO:0000256" key="5">
    <source>
        <dbReference type="ARBA" id="ARBA00072681"/>
    </source>
</evidence>
<protein>
    <recommendedName>
        <fullName evidence="5">Probable oligoribonuclease</fullName>
    </recommendedName>
</protein>
<dbReference type="InterPro" id="IPR036397">
    <property type="entry name" value="RNaseH_sf"/>
</dbReference>
<keyword evidence="3" id="KW-0378">Hydrolase</keyword>
<dbReference type="InterPro" id="IPR013520">
    <property type="entry name" value="Ribonucl_H"/>
</dbReference>
<dbReference type="PANTHER" id="PTHR11046">
    <property type="entry name" value="OLIGORIBONUCLEASE, MITOCHONDRIAL"/>
    <property type="match status" value="1"/>
</dbReference>
<name>A0A8S1E9A9_9PELO</name>
<dbReference type="InterPro" id="IPR022894">
    <property type="entry name" value="Oligoribonuclease"/>
</dbReference>
<comment type="similarity">
    <text evidence="1">Belongs to the oligoribonuclease family.</text>
</comment>
<keyword evidence="8" id="KW-1185">Reference proteome</keyword>
<dbReference type="EMBL" id="CADEPM010000001">
    <property type="protein sequence ID" value="CAB3398144.1"/>
    <property type="molecule type" value="Genomic_DNA"/>
</dbReference>
<accession>A0A8S1E9A9</accession>
<dbReference type="SMART" id="SM00479">
    <property type="entry name" value="EXOIII"/>
    <property type="match status" value="1"/>
</dbReference>
<evidence type="ECO:0000313" key="8">
    <source>
        <dbReference type="Proteomes" id="UP000494206"/>
    </source>
</evidence>
<evidence type="ECO:0000256" key="1">
    <source>
        <dbReference type="ARBA" id="ARBA00009921"/>
    </source>
</evidence>
<dbReference type="GO" id="GO:0000175">
    <property type="term" value="F:3'-5'-RNA exonuclease activity"/>
    <property type="evidence" value="ECO:0007669"/>
    <property type="project" value="InterPro"/>
</dbReference>
<dbReference type="GO" id="GO:0003676">
    <property type="term" value="F:nucleic acid binding"/>
    <property type="evidence" value="ECO:0007669"/>
    <property type="project" value="InterPro"/>
</dbReference>
<evidence type="ECO:0000256" key="4">
    <source>
        <dbReference type="ARBA" id="ARBA00022839"/>
    </source>
</evidence>
<feature type="domain" description="Exonuclease" evidence="6">
    <location>
        <begin position="14"/>
        <end position="186"/>
    </location>
</feature>
<dbReference type="Pfam" id="PF00929">
    <property type="entry name" value="RNase_T"/>
    <property type="match status" value="1"/>
</dbReference>